<name>A0A2G8KWG7_STIJA</name>
<dbReference type="PROSITE" id="PS51457">
    <property type="entry name" value="BEN"/>
    <property type="match status" value="1"/>
</dbReference>
<feature type="compositionally biased region" description="Polar residues" evidence="1">
    <location>
        <begin position="1"/>
        <end position="12"/>
    </location>
</feature>
<feature type="compositionally biased region" description="Low complexity" evidence="1">
    <location>
        <begin position="38"/>
        <end position="60"/>
    </location>
</feature>
<dbReference type="GO" id="GO:0003677">
    <property type="term" value="F:DNA binding"/>
    <property type="evidence" value="ECO:0007669"/>
    <property type="project" value="InterPro"/>
</dbReference>
<dbReference type="SMART" id="SM01025">
    <property type="entry name" value="BEN"/>
    <property type="match status" value="1"/>
</dbReference>
<organism evidence="3 4">
    <name type="scientific">Stichopus japonicus</name>
    <name type="common">Sea cucumber</name>
    <dbReference type="NCBI Taxonomy" id="307972"/>
    <lineage>
        <taxon>Eukaryota</taxon>
        <taxon>Metazoa</taxon>
        <taxon>Echinodermata</taxon>
        <taxon>Eleutherozoa</taxon>
        <taxon>Echinozoa</taxon>
        <taxon>Holothuroidea</taxon>
        <taxon>Aspidochirotacea</taxon>
        <taxon>Aspidochirotida</taxon>
        <taxon>Stichopodidae</taxon>
        <taxon>Apostichopus</taxon>
    </lineage>
</organism>
<protein>
    <recommendedName>
        <fullName evidence="2">BEN domain-containing protein</fullName>
    </recommendedName>
</protein>
<reference evidence="3 4" key="1">
    <citation type="journal article" date="2017" name="PLoS Biol.">
        <title>The sea cucumber genome provides insights into morphological evolution and visceral regeneration.</title>
        <authorList>
            <person name="Zhang X."/>
            <person name="Sun L."/>
            <person name="Yuan J."/>
            <person name="Sun Y."/>
            <person name="Gao Y."/>
            <person name="Zhang L."/>
            <person name="Li S."/>
            <person name="Dai H."/>
            <person name="Hamel J.F."/>
            <person name="Liu C."/>
            <person name="Yu Y."/>
            <person name="Liu S."/>
            <person name="Lin W."/>
            <person name="Guo K."/>
            <person name="Jin S."/>
            <person name="Xu P."/>
            <person name="Storey K.B."/>
            <person name="Huan P."/>
            <person name="Zhang T."/>
            <person name="Zhou Y."/>
            <person name="Zhang J."/>
            <person name="Lin C."/>
            <person name="Li X."/>
            <person name="Xing L."/>
            <person name="Huo D."/>
            <person name="Sun M."/>
            <person name="Wang L."/>
            <person name="Mercier A."/>
            <person name="Li F."/>
            <person name="Yang H."/>
            <person name="Xiang J."/>
        </authorList>
    </citation>
    <scope>NUCLEOTIDE SEQUENCE [LARGE SCALE GENOMIC DNA]</scope>
    <source>
        <strain evidence="3">Shaxun</strain>
        <tissue evidence="3">Muscle</tissue>
    </source>
</reference>
<feature type="domain" description="BEN" evidence="2">
    <location>
        <begin position="81"/>
        <end position="187"/>
    </location>
</feature>
<dbReference type="InterPro" id="IPR018379">
    <property type="entry name" value="BEN_domain"/>
</dbReference>
<accession>A0A2G8KWG7</accession>
<dbReference type="Proteomes" id="UP000230750">
    <property type="component" value="Unassembled WGS sequence"/>
</dbReference>
<evidence type="ECO:0000256" key="1">
    <source>
        <dbReference type="SAM" id="MobiDB-lite"/>
    </source>
</evidence>
<dbReference type="OrthoDB" id="10071220at2759"/>
<keyword evidence="4" id="KW-1185">Reference proteome</keyword>
<proteinExistence type="predicted"/>
<dbReference type="Gene3D" id="1.10.10.2590">
    <property type="entry name" value="BEN domain"/>
    <property type="match status" value="1"/>
</dbReference>
<dbReference type="Pfam" id="PF10523">
    <property type="entry name" value="BEN"/>
    <property type="match status" value="1"/>
</dbReference>
<evidence type="ECO:0000313" key="3">
    <source>
        <dbReference type="EMBL" id="PIK52354.1"/>
    </source>
</evidence>
<sequence>MAQKSFNSSSPVQKEASLESCSPVEGTLEVDVSPQRATSSTTTSSTPSSSTPSSSTPSSSRGLFAGVKLGDKPPLVELSKGSGITLTAMQLSFIHRVSRQKPELMLRKLLEAVFTPQELANGCAMGARLAANKKSEGTSTPLDSEKLSAIKDYILKKFKQTDGKPALIEKDMNAIINSKCATVRRGLNSKKAN</sequence>
<evidence type="ECO:0000259" key="2">
    <source>
        <dbReference type="PROSITE" id="PS51457"/>
    </source>
</evidence>
<gene>
    <name evidence="3" type="ORF">BSL78_10754</name>
</gene>
<evidence type="ECO:0000313" key="4">
    <source>
        <dbReference type="Proteomes" id="UP000230750"/>
    </source>
</evidence>
<comment type="caution">
    <text evidence="3">The sequence shown here is derived from an EMBL/GenBank/DDBJ whole genome shotgun (WGS) entry which is preliminary data.</text>
</comment>
<dbReference type="AlphaFoldDB" id="A0A2G8KWG7"/>
<dbReference type="STRING" id="307972.A0A2G8KWG7"/>
<feature type="region of interest" description="Disordered" evidence="1">
    <location>
        <begin position="1"/>
        <end position="66"/>
    </location>
</feature>
<dbReference type="EMBL" id="MRZV01000332">
    <property type="protein sequence ID" value="PIK52354.1"/>
    <property type="molecule type" value="Genomic_DNA"/>
</dbReference>